<reference evidence="1 2" key="2">
    <citation type="submission" date="2017-10" db="EMBL/GenBank/DDBJ databases">
        <title>Extensive intraspecific genome diversity in a model arbuscular mycorrhizal fungus.</title>
        <authorList>
            <person name="Chen E.C.H."/>
            <person name="Morin E."/>
            <person name="Baudet D."/>
            <person name="Noel J."/>
            <person name="Ndikumana S."/>
            <person name="Charron P."/>
            <person name="St-Onge C."/>
            <person name="Giorgi J."/>
            <person name="Grigoriev I.V."/>
            <person name="Roux C."/>
            <person name="Martin F.M."/>
            <person name="Corradi N."/>
        </authorList>
    </citation>
    <scope>NUCLEOTIDE SEQUENCE [LARGE SCALE GENOMIC DNA]</scope>
    <source>
        <strain evidence="1 2">C2</strain>
    </source>
</reference>
<reference evidence="1 2" key="1">
    <citation type="submission" date="2016-04" db="EMBL/GenBank/DDBJ databases">
        <title>Genome analyses suggest a sexual origin of heterokaryosis in a supposedly ancient asexual fungus.</title>
        <authorList>
            <person name="Ropars J."/>
            <person name="Sedzielewska K."/>
            <person name="Noel J."/>
            <person name="Charron P."/>
            <person name="Farinelli L."/>
            <person name="Marton T."/>
            <person name="Kruger M."/>
            <person name="Pelin A."/>
            <person name="Brachmann A."/>
            <person name="Corradi N."/>
        </authorList>
    </citation>
    <scope>NUCLEOTIDE SEQUENCE [LARGE SCALE GENOMIC DNA]</scope>
    <source>
        <strain evidence="1 2">C2</strain>
    </source>
</reference>
<evidence type="ECO:0000313" key="2">
    <source>
        <dbReference type="Proteomes" id="UP000233469"/>
    </source>
</evidence>
<sequence length="61" mass="7049">MCIICWFFEALANLSIEIENIGDGNRENGDVGNIFENIKVDDKLMCNNLIEISYYLNNLYI</sequence>
<protein>
    <submittedName>
        <fullName evidence="1">Uncharacterized protein</fullName>
    </submittedName>
</protein>
<gene>
    <name evidence="1" type="ORF">RhiirC2_768956</name>
</gene>
<proteinExistence type="predicted"/>
<dbReference type="AlphaFoldDB" id="A0A2N1P0J9"/>
<dbReference type="EMBL" id="LLXL01000039">
    <property type="protein sequence ID" value="PKK79632.1"/>
    <property type="molecule type" value="Genomic_DNA"/>
</dbReference>
<organism evidence="1 2">
    <name type="scientific">Rhizophagus irregularis</name>
    <dbReference type="NCBI Taxonomy" id="588596"/>
    <lineage>
        <taxon>Eukaryota</taxon>
        <taxon>Fungi</taxon>
        <taxon>Fungi incertae sedis</taxon>
        <taxon>Mucoromycota</taxon>
        <taxon>Glomeromycotina</taxon>
        <taxon>Glomeromycetes</taxon>
        <taxon>Glomerales</taxon>
        <taxon>Glomeraceae</taxon>
        <taxon>Rhizophagus</taxon>
    </lineage>
</organism>
<comment type="caution">
    <text evidence="1">The sequence shown here is derived from an EMBL/GenBank/DDBJ whole genome shotgun (WGS) entry which is preliminary data.</text>
</comment>
<dbReference type="Proteomes" id="UP000233469">
    <property type="component" value="Unassembled WGS sequence"/>
</dbReference>
<accession>A0A2N1P0J9</accession>
<name>A0A2N1P0J9_9GLOM</name>
<evidence type="ECO:0000313" key="1">
    <source>
        <dbReference type="EMBL" id="PKK79632.1"/>
    </source>
</evidence>